<organism evidence="1 2">
    <name type="scientific">Lactococcus lactis subsp. cremoris</name>
    <name type="common">Streptococcus cremoris</name>
    <dbReference type="NCBI Taxonomy" id="1359"/>
    <lineage>
        <taxon>Bacteria</taxon>
        <taxon>Bacillati</taxon>
        <taxon>Bacillota</taxon>
        <taxon>Bacilli</taxon>
        <taxon>Lactobacillales</taxon>
        <taxon>Streptococcaceae</taxon>
        <taxon>Lactococcus</taxon>
    </lineage>
</organism>
<accession>A0A161W124</accession>
<proteinExistence type="predicted"/>
<name>A0A161W124_LACLC</name>
<dbReference type="Proteomes" id="UP000076519">
    <property type="component" value="Unassembled WGS sequence"/>
</dbReference>
<gene>
    <name evidence="1" type="ORF">AB996_1615</name>
</gene>
<reference evidence="1 2" key="1">
    <citation type="submission" date="2015-08" db="EMBL/GenBank/DDBJ databases">
        <title>Draft Genome Sequences of 11 Lactococcus lactis subspecies cremoris strains.</title>
        <authorList>
            <person name="Wels M."/>
            <person name="Backus L."/>
            <person name="Boekhorst J."/>
            <person name="Dijkstra A."/>
            <person name="Beerthuizen M."/>
            <person name="Siezen R."/>
            <person name="Bachmann H."/>
            <person name="Van Hijum S."/>
        </authorList>
    </citation>
    <scope>NUCLEOTIDE SEQUENCE [LARGE SCALE GENOMIC DNA]</scope>
    <source>
        <strain evidence="1 2">KW10</strain>
    </source>
</reference>
<sequence>MFSQLVIPTISKASQALDKLKSDAKQYEGFAANAGEDLLDEDKLNEQLQTLQMQQVAAASRFRFSNKFF</sequence>
<comment type="caution">
    <text evidence="1">The sequence shown here is derived from an EMBL/GenBank/DDBJ whole genome shotgun (WGS) entry which is preliminary data.</text>
</comment>
<dbReference type="EMBL" id="LIYF01000026">
    <property type="protein sequence ID" value="KZK05940.1"/>
    <property type="molecule type" value="Genomic_DNA"/>
</dbReference>
<evidence type="ECO:0000313" key="2">
    <source>
        <dbReference type="Proteomes" id="UP000076519"/>
    </source>
</evidence>
<evidence type="ECO:0000313" key="1">
    <source>
        <dbReference type="EMBL" id="KZK05940.1"/>
    </source>
</evidence>
<dbReference type="AlphaFoldDB" id="A0A161W124"/>
<protein>
    <submittedName>
        <fullName evidence="1">Uncharacterized protein</fullName>
    </submittedName>
</protein>
<dbReference type="PATRIC" id="fig|1359.32.peg.1487"/>